<sequence length="416" mass="44881">VTSSAELDARDPLAGFRDRFVHNSSEPELIYLDGNSLGRQPKAVTDVLTRVVNEEWGDRLIRGWNEGWLEIAGDVGGLIGELIGADPGEVTLAENTSACLYKVAVAALRERSSRPKVITDDENFPSDIQILRSACRSAGSSHEVEVVPTSTEADPAAALVDAIDESTAVVSLSHVAYRSGWRWELEAVNEAAQEAGALVVWDFSHSVGAVPIDVKKQGVDIAVGCTYKYLNGGPGAPAFMYVSSAQAALSNPVSGWFGSDRPFDFDHNSPPADGIQRFLTGTPHVVSAALIRPGVELLLEAGMSRVYEKSVRLTERFIDLCDKHLSEFGFEIRSPRDPELRGSHVAVSHPQAQAVGLALLNEQSVIPDFRPPNLLRFGFAPLYISFAEVDATVARIVDVVEGGGVDRWEGDNPLVP</sequence>
<gene>
    <name evidence="4" type="ORF">METZ01_LOCUS13930</name>
</gene>
<proteinExistence type="predicted"/>
<dbReference type="GO" id="GO:0030170">
    <property type="term" value="F:pyridoxal phosphate binding"/>
    <property type="evidence" value="ECO:0007669"/>
    <property type="project" value="InterPro"/>
</dbReference>
<evidence type="ECO:0000313" key="4">
    <source>
        <dbReference type="EMBL" id="SUZ61076.1"/>
    </source>
</evidence>
<dbReference type="GO" id="GO:0009435">
    <property type="term" value="P:NAD+ biosynthetic process"/>
    <property type="evidence" value="ECO:0007669"/>
    <property type="project" value="InterPro"/>
</dbReference>
<dbReference type="PANTHER" id="PTHR14084:SF0">
    <property type="entry name" value="KYNURENINASE"/>
    <property type="match status" value="1"/>
</dbReference>
<name>A0A381P2A4_9ZZZZ</name>
<dbReference type="EMBL" id="UINC01000777">
    <property type="protein sequence ID" value="SUZ61076.1"/>
    <property type="molecule type" value="Genomic_DNA"/>
</dbReference>
<dbReference type="GO" id="GO:0043420">
    <property type="term" value="P:anthranilate metabolic process"/>
    <property type="evidence" value="ECO:0007669"/>
    <property type="project" value="TreeGrafter"/>
</dbReference>
<accession>A0A381P2A4</accession>
<organism evidence="4">
    <name type="scientific">marine metagenome</name>
    <dbReference type="NCBI Taxonomy" id="408172"/>
    <lineage>
        <taxon>unclassified sequences</taxon>
        <taxon>metagenomes</taxon>
        <taxon>ecological metagenomes</taxon>
    </lineage>
</organism>
<feature type="non-terminal residue" evidence="4">
    <location>
        <position position="1"/>
    </location>
</feature>
<dbReference type="Gene3D" id="3.90.1150.10">
    <property type="entry name" value="Aspartate Aminotransferase, domain 1"/>
    <property type="match status" value="1"/>
</dbReference>
<evidence type="ECO:0000256" key="3">
    <source>
        <dbReference type="ARBA" id="ARBA00022898"/>
    </source>
</evidence>
<evidence type="ECO:0000256" key="1">
    <source>
        <dbReference type="ARBA" id="ARBA00022642"/>
    </source>
</evidence>
<dbReference type="Gene3D" id="3.40.640.10">
    <property type="entry name" value="Type I PLP-dependent aspartate aminotransferase-like (Major domain)"/>
    <property type="match status" value="1"/>
</dbReference>
<dbReference type="InterPro" id="IPR015424">
    <property type="entry name" value="PyrdxlP-dep_Trfase"/>
</dbReference>
<evidence type="ECO:0000256" key="2">
    <source>
        <dbReference type="ARBA" id="ARBA00022801"/>
    </source>
</evidence>
<dbReference type="NCBIfam" id="TIGR01814">
    <property type="entry name" value="kynureninase"/>
    <property type="match status" value="1"/>
</dbReference>
<dbReference type="InterPro" id="IPR015422">
    <property type="entry name" value="PyrdxlP-dep_Trfase_small"/>
</dbReference>
<dbReference type="GO" id="GO:0030429">
    <property type="term" value="F:kynureninase activity"/>
    <property type="evidence" value="ECO:0007669"/>
    <property type="project" value="InterPro"/>
</dbReference>
<dbReference type="GO" id="GO:0005737">
    <property type="term" value="C:cytoplasm"/>
    <property type="evidence" value="ECO:0007669"/>
    <property type="project" value="InterPro"/>
</dbReference>
<keyword evidence="2" id="KW-0378">Hydrolase</keyword>
<dbReference type="PIRSF" id="PIRSF038800">
    <property type="entry name" value="KYNU"/>
    <property type="match status" value="1"/>
</dbReference>
<dbReference type="PANTHER" id="PTHR14084">
    <property type="entry name" value="KYNURENINASE"/>
    <property type="match status" value="1"/>
</dbReference>
<dbReference type="SUPFAM" id="SSF53383">
    <property type="entry name" value="PLP-dependent transferases"/>
    <property type="match status" value="1"/>
</dbReference>
<dbReference type="GO" id="GO:0019441">
    <property type="term" value="P:L-tryptophan catabolic process to kynurenine"/>
    <property type="evidence" value="ECO:0007669"/>
    <property type="project" value="TreeGrafter"/>
</dbReference>
<dbReference type="Pfam" id="PF22580">
    <property type="entry name" value="KYNU_C"/>
    <property type="match status" value="1"/>
</dbReference>
<reference evidence="4" key="1">
    <citation type="submission" date="2018-05" db="EMBL/GenBank/DDBJ databases">
        <authorList>
            <person name="Lanie J.A."/>
            <person name="Ng W.-L."/>
            <person name="Kazmierczak K.M."/>
            <person name="Andrzejewski T.M."/>
            <person name="Davidsen T.M."/>
            <person name="Wayne K.J."/>
            <person name="Tettelin H."/>
            <person name="Glass J.I."/>
            <person name="Rusch D."/>
            <person name="Podicherti R."/>
            <person name="Tsui H.-C.T."/>
            <person name="Winkler M.E."/>
        </authorList>
    </citation>
    <scope>NUCLEOTIDE SEQUENCE</scope>
</reference>
<dbReference type="InterPro" id="IPR015421">
    <property type="entry name" value="PyrdxlP-dep_Trfase_major"/>
</dbReference>
<protein>
    <submittedName>
        <fullName evidence="4">Uncharacterized protein</fullName>
    </submittedName>
</protein>
<keyword evidence="3" id="KW-0663">Pyridoxal phosphate</keyword>
<dbReference type="AlphaFoldDB" id="A0A381P2A4"/>
<dbReference type="InterPro" id="IPR010111">
    <property type="entry name" value="Kynureninase"/>
</dbReference>
<keyword evidence="1" id="KW-0662">Pyridine nucleotide biosynthesis</keyword>